<feature type="region of interest" description="Disordered" evidence="1">
    <location>
        <begin position="1"/>
        <end position="21"/>
    </location>
</feature>
<accession>A0A9N9ACN3</accession>
<organism evidence="2 3">
    <name type="scientific">Paraglomus occultum</name>
    <dbReference type="NCBI Taxonomy" id="144539"/>
    <lineage>
        <taxon>Eukaryota</taxon>
        <taxon>Fungi</taxon>
        <taxon>Fungi incertae sedis</taxon>
        <taxon>Mucoromycota</taxon>
        <taxon>Glomeromycotina</taxon>
        <taxon>Glomeromycetes</taxon>
        <taxon>Paraglomerales</taxon>
        <taxon>Paraglomeraceae</taxon>
        <taxon>Paraglomus</taxon>
    </lineage>
</organism>
<sequence>MFANARQAPALSDSIRSPAPRSSTLKAKNLYVYFNHSLSEGVETLQKTLGALSNDSQLGDPARRCLKRDDFFENDSVKPYLERKKRKIEEKIGVEVTLHMANKILGIAKEIAYQKSLDCLKKWQRKKIRVDGLDDTEEFENVWVELKGGVGTRHESENSNNREDLDVLLKGFSVMSAVQALTMPRRSKEEDL</sequence>
<keyword evidence="3" id="KW-1185">Reference proteome</keyword>
<dbReference type="OrthoDB" id="2372242at2759"/>
<dbReference type="Proteomes" id="UP000789572">
    <property type="component" value="Unassembled WGS sequence"/>
</dbReference>
<evidence type="ECO:0000256" key="1">
    <source>
        <dbReference type="SAM" id="MobiDB-lite"/>
    </source>
</evidence>
<reference evidence="2" key="1">
    <citation type="submission" date="2021-06" db="EMBL/GenBank/DDBJ databases">
        <authorList>
            <person name="Kallberg Y."/>
            <person name="Tangrot J."/>
            <person name="Rosling A."/>
        </authorList>
    </citation>
    <scope>NUCLEOTIDE SEQUENCE</scope>
    <source>
        <strain evidence="2">IA702</strain>
    </source>
</reference>
<name>A0A9N9ACN3_9GLOM</name>
<proteinExistence type="predicted"/>
<dbReference type="AlphaFoldDB" id="A0A9N9ACN3"/>
<gene>
    <name evidence="2" type="ORF">POCULU_LOCUS3804</name>
</gene>
<comment type="caution">
    <text evidence="2">The sequence shown here is derived from an EMBL/GenBank/DDBJ whole genome shotgun (WGS) entry which is preliminary data.</text>
</comment>
<evidence type="ECO:0000313" key="2">
    <source>
        <dbReference type="EMBL" id="CAG8525672.1"/>
    </source>
</evidence>
<protein>
    <submittedName>
        <fullName evidence="2">2987_t:CDS:1</fullName>
    </submittedName>
</protein>
<dbReference type="EMBL" id="CAJVPJ010000449">
    <property type="protein sequence ID" value="CAG8525672.1"/>
    <property type="molecule type" value="Genomic_DNA"/>
</dbReference>
<evidence type="ECO:0000313" key="3">
    <source>
        <dbReference type="Proteomes" id="UP000789572"/>
    </source>
</evidence>